<dbReference type="InterPro" id="IPR045584">
    <property type="entry name" value="Pilin-like"/>
</dbReference>
<dbReference type="Gene3D" id="3.30.700.10">
    <property type="entry name" value="Glycoprotein, Type 4 Pilin"/>
    <property type="match status" value="1"/>
</dbReference>
<dbReference type="Proteomes" id="UP000192486">
    <property type="component" value="Chromosome"/>
</dbReference>
<name>A0ABN4YM95_SPOUR</name>
<evidence type="ECO:0000256" key="4">
    <source>
        <dbReference type="SAM" id="Phobius"/>
    </source>
</evidence>
<comment type="subcellular location">
    <subcellularLocation>
        <location evidence="1">Cell surface</location>
    </subcellularLocation>
</comment>
<keyword evidence="6" id="KW-1185">Reference proteome</keyword>
<sequence length="144" mass="15742">MQQLKSEKGLTLIEFLAVIVILGIIAALAVPSIGKIIENNRHKATKSEAIIMLEAAQLYFIENPENYGKEHQTIILPNLIKMGYMEGRGYLNGSAYVTNVTPAKICANSEGKSKVTFYNATAEQIVNSKQDVKVGNEKCGDLTP</sequence>
<evidence type="ECO:0000256" key="1">
    <source>
        <dbReference type="ARBA" id="ARBA00004241"/>
    </source>
</evidence>
<evidence type="ECO:0000313" key="5">
    <source>
        <dbReference type="EMBL" id="ARF13098.1"/>
    </source>
</evidence>
<dbReference type="EMBL" id="CP015108">
    <property type="protein sequence ID" value="ARF13098.1"/>
    <property type="molecule type" value="Genomic_DNA"/>
</dbReference>
<keyword evidence="4" id="KW-1133">Transmembrane helix</keyword>
<proteinExistence type="predicted"/>
<dbReference type="PROSITE" id="PS00409">
    <property type="entry name" value="PROKAR_NTER_METHYL"/>
    <property type="match status" value="1"/>
</dbReference>
<keyword evidence="4" id="KW-0812">Transmembrane</keyword>
<dbReference type="Pfam" id="PF07963">
    <property type="entry name" value="N_methyl"/>
    <property type="match status" value="1"/>
</dbReference>
<dbReference type="InterPro" id="IPR000983">
    <property type="entry name" value="Bac_GSPG_pilin"/>
</dbReference>
<evidence type="ECO:0000256" key="2">
    <source>
        <dbReference type="ARBA" id="ARBA00022481"/>
    </source>
</evidence>
<accession>A0ABN4YM95</accession>
<keyword evidence="3" id="KW-0178">Competence</keyword>
<keyword evidence="4" id="KW-0472">Membrane</keyword>
<gene>
    <name evidence="5" type="ORF">SporoS204_02225</name>
</gene>
<evidence type="ECO:0000256" key="3">
    <source>
        <dbReference type="ARBA" id="ARBA00023287"/>
    </source>
</evidence>
<evidence type="ECO:0000313" key="6">
    <source>
        <dbReference type="Proteomes" id="UP000192486"/>
    </source>
</evidence>
<dbReference type="PRINTS" id="PR00813">
    <property type="entry name" value="BCTERIALGSPG"/>
</dbReference>
<reference evidence="5 6" key="1">
    <citation type="submission" date="2016-04" db="EMBL/GenBank/DDBJ databases">
        <title>Comparative Genomics and Epigenetics of Sporosarcina ureae.</title>
        <authorList>
            <person name="Oliver A.S."/>
            <person name="Cooper K.K."/>
        </authorList>
    </citation>
    <scope>NUCLEOTIDE SEQUENCE [LARGE SCALE GENOMIC DNA]</scope>
    <source>
        <strain evidence="5 6">S204</strain>
    </source>
</reference>
<feature type="transmembrane region" description="Helical" evidence="4">
    <location>
        <begin position="12"/>
        <end position="33"/>
    </location>
</feature>
<dbReference type="NCBIfam" id="TIGR02532">
    <property type="entry name" value="IV_pilin_GFxxxE"/>
    <property type="match status" value="1"/>
</dbReference>
<dbReference type="RefSeq" id="WP_051210506.1">
    <property type="nucleotide sequence ID" value="NZ_CP015108.1"/>
</dbReference>
<protein>
    <recommendedName>
        <fullName evidence="7">Prepilin-type N-terminal cleavage/methylation domain-containing protein</fullName>
    </recommendedName>
</protein>
<evidence type="ECO:0008006" key="7">
    <source>
        <dbReference type="Google" id="ProtNLM"/>
    </source>
</evidence>
<keyword evidence="2" id="KW-0488">Methylation</keyword>
<organism evidence="5 6">
    <name type="scientific">Sporosarcina ureae</name>
    <dbReference type="NCBI Taxonomy" id="1571"/>
    <lineage>
        <taxon>Bacteria</taxon>
        <taxon>Bacillati</taxon>
        <taxon>Bacillota</taxon>
        <taxon>Bacilli</taxon>
        <taxon>Bacillales</taxon>
        <taxon>Caryophanaceae</taxon>
        <taxon>Sporosarcina</taxon>
    </lineage>
</organism>
<dbReference type="InterPro" id="IPR012902">
    <property type="entry name" value="N_methyl_site"/>
</dbReference>
<dbReference type="SUPFAM" id="SSF54523">
    <property type="entry name" value="Pili subunits"/>
    <property type="match status" value="1"/>
</dbReference>